<keyword evidence="2" id="KW-1185">Reference proteome</keyword>
<comment type="caution">
    <text evidence="1">The sequence shown here is derived from an EMBL/GenBank/DDBJ whole genome shotgun (WGS) entry which is preliminary data.</text>
</comment>
<evidence type="ECO:0008006" key="3">
    <source>
        <dbReference type="Google" id="ProtNLM"/>
    </source>
</evidence>
<dbReference type="Proteomes" id="UP000036513">
    <property type="component" value="Unassembled WGS sequence"/>
</dbReference>
<organism evidence="1 2">
    <name type="scientific">Mycolicibacterium chlorophenolicum</name>
    <dbReference type="NCBI Taxonomy" id="37916"/>
    <lineage>
        <taxon>Bacteria</taxon>
        <taxon>Bacillati</taxon>
        <taxon>Actinomycetota</taxon>
        <taxon>Actinomycetes</taxon>
        <taxon>Mycobacteriales</taxon>
        <taxon>Mycobacteriaceae</taxon>
        <taxon>Mycolicibacterium</taxon>
    </lineage>
</organism>
<protein>
    <recommendedName>
        <fullName evidence="3">DUF1641 domain-containing protein</fullName>
    </recommendedName>
</protein>
<proteinExistence type="predicted"/>
<accession>A0A0J6W790</accession>
<reference evidence="1 2" key="1">
    <citation type="journal article" date="2015" name="Genome Biol. Evol.">
        <title>Characterization of Three Mycobacterium spp. with Potential Use in Bioremediation by Genome Sequencing and Comparative Genomics.</title>
        <authorList>
            <person name="Das S."/>
            <person name="Pettersson B.M."/>
            <person name="Behra P.R."/>
            <person name="Ramesh M."/>
            <person name="Dasgupta S."/>
            <person name="Bhattacharya A."/>
            <person name="Kirsebom L.A."/>
        </authorList>
    </citation>
    <scope>NUCLEOTIDE SEQUENCE [LARGE SCALE GENOMIC DNA]</scope>
    <source>
        <strain evidence="1 2">DSM 43826</strain>
    </source>
</reference>
<dbReference type="EMBL" id="JYNL01000020">
    <property type="protein sequence ID" value="KMO78389.1"/>
    <property type="molecule type" value="Genomic_DNA"/>
</dbReference>
<dbReference type="PATRIC" id="fig|37916.4.peg.2225"/>
<evidence type="ECO:0000313" key="1">
    <source>
        <dbReference type="EMBL" id="KMO78389.1"/>
    </source>
</evidence>
<sequence length="175" mass="17973">MGTNGEASAPVLEPAPLAGPSATLRERLDDPRVADALNTLLEHADLLAVLVTGLDGFVRRGDDITANLTSALGELKGQSVELGQLSSSLAQLSGGLVHAAPAITTLLNSPLTDPQGAEVIAALGDAMVSARTSVPPAPRGVRGLWKTLRGAAKDPDVARGVAYLLEVARVFGRRV</sequence>
<evidence type="ECO:0000313" key="2">
    <source>
        <dbReference type="Proteomes" id="UP000036513"/>
    </source>
</evidence>
<dbReference type="RefSeq" id="WP_053081166.1">
    <property type="nucleotide sequence ID" value="NZ_JYNL01000020.1"/>
</dbReference>
<dbReference type="Pfam" id="PF07849">
    <property type="entry name" value="DUF1641"/>
    <property type="match status" value="1"/>
</dbReference>
<name>A0A0J6W790_9MYCO</name>
<dbReference type="InterPro" id="IPR012440">
    <property type="entry name" value="DUF1641"/>
</dbReference>
<gene>
    <name evidence="1" type="ORF">MCHLDSM_02306</name>
</gene>
<dbReference type="AlphaFoldDB" id="A0A0J6W790"/>
<dbReference type="STRING" id="37916.MCHLDSM_02306"/>